<evidence type="ECO:0000313" key="5">
    <source>
        <dbReference type="Proteomes" id="UP001331761"/>
    </source>
</evidence>
<organism evidence="4 5">
    <name type="scientific">Trichostrongylus colubriformis</name>
    <name type="common">Black scour worm</name>
    <dbReference type="NCBI Taxonomy" id="6319"/>
    <lineage>
        <taxon>Eukaryota</taxon>
        <taxon>Metazoa</taxon>
        <taxon>Ecdysozoa</taxon>
        <taxon>Nematoda</taxon>
        <taxon>Chromadorea</taxon>
        <taxon>Rhabditida</taxon>
        <taxon>Rhabditina</taxon>
        <taxon>Rhabditomorpha</taxon>
        <taxon>Strongyloidea</taxon>
        <taxon>Trichostrongylidae</taxon>
        <taxon>Trichostrongylus</taxon>
    </lineage>
</organism>
<dbReference type="EMBL" id="WIXE01008410">
    <property type="protein sequence ID" value="KAK5979345.1"/>
    <property type="molecule type" value="Genomic_DNA"/>
</dbReference>
<accession>A0AAN8FME8</accession>
<keyword evidence="2" id="KW-0812">Transmembrane</keyword>
<protein>
    <submittedName>
        <fullName evidence="4">Uncharacterized protein</fullName>
    </submittedName>
</protein>
<evidence type="ECO:0000313" key="4">
    <source>
        <dbReference type="EMBL" id="KAK5979524.1"/>
    </source>
</evidence>
<reference evidence="4 5" key="1">
    <citation type="submission" date="2019-10" db="EMBL/GenBank/DDBJ databases">
        <title>Assembly and Annotation for the nematode Trichostrongylus colubriformis.</title>
        <authorList>
            <person name="Martin J."/>
        </authorList>
    </citation>
    <scope>NUCLEOTIDE SEQUENCE [LARGE SCALE GENOMIC DNA]</scope>
    <source>
        <strain evidence="4">G859</strain>
        <tissue evidence="4">Whole worm</tissue>
    </source>
</reference>
<evidence type="ECO:0000256" key="2">
    <source>
        <dbReference type="SAM" id="Phobius"/>
    </source>
</evidence>
<keyword evidence="2" id="KW-0472">Membrane</keyword>
<feature type="non-terminal residue" evidence="4">
    <location>
        <position position="70"/>
    </location>
</feature>
<gene>
    <name evidence="3" type="ORF">GCK32_013072</name>
    <name evidence="4" type="ORF">GCK32_014058</name>
</gene>
<feature type="transmembrane region" description="Helical" evidence="2">
    <location>
        <begin position="12"/>
        <end position="30"/>
    </location>
</feature>
<dbReference type="EMBL" id="WIXE01008286">
    <property type="protein sequence ID" value="KAK5979524.1"/>
    <property type="molecule type" value="Genomic_DNA"/>
</dbReference>
<comment type="caution">
    <text evidence="4">The sequence shown here is derived from an EMBL/GenBank/DDBJ whole genome shotgun (WGS) entry which is preliminary data.</text>
</comment>
<feature type="region of interest" description="Disordered" evidence="1">
    <location>
        <begin position="34"/>
        <end position="70"/>
    </location>
</feature>
<dbReference type="AlphaFoldDB" id="A0AAN8FME8"/>
<proteinExistence type="predicted"/>
<evidence type="ECO:0000256" key="1">
    <source>
        <dbReference type="SAM" id="MobiDB-lite"/>
    </source>
</evidence>
<dbReference type="Proteomes" id="UP001331761">
    <property type="component" value="Unassembled WGS sequence"/>
</dbReference>
<keyword evidence="2" id="KW-1133">Transmembrane helix</keyword>
<keyword evidence="5" id="KW-1185">Reference proteome</keyword>
<evidence type="ECO:0000313" key="3">
    <source>
        <dbReference type="EMBL" id="KAK5979345.1"/>
    </source>
</evidence>
<name>A0AAN8FME8_TRICO</name>
<feature type="compositionally biased region" description="Basic residues" evidence="1">
    <location>
        <begin position="34"/>
        <end position="50"/>
    </location>
</feature>
<feature type="compositionally biased region" description="Polar residues" evidence="1">
    <location>
        <begin position="55"/>
        <end position="70"/>
    </location>
</feature>
<sequence>MLVLVHYSLLDYCFSSAAGMITVASVILMCKKRKGGGRLRAGTSKKRPARKSFALSKTQSRPLSKTQTCS</sequence>